<dbReference type="Gene3D" id="3.40.50.11440">
    <property type="match status" value="1"/>
</dbReference>
<sequence length="418" mass="45430">MEIELGFGAGVQKLAVPDENLIGILLPNPVEHALTGEEEVLRALSEPIGTPRLGEIVHPGEKIAIVTSDITRPMPSYKVLPALLDELYAAGVRREDITVVFGLGSHRKQTPDEQKKLVGERAFVEVKCIDGDDSDCVHIGTTCRGTPVEIVRPVAEADRRICLGNIEFHYFAGYSGGAKAIMPGVSTRAAIQSNHSRMVEQAAAAGRLDGNPVREDIEEAAGMVGVDFILNVVLDEHKQIVRAVAGDVVRAHREGCRYLDQLYAKRIYERVDIVVVSQGGAPKDLNLYQTQKALDNAKHAVKDGGVIILVGSCKEGMGEHVFEEWMTKSPSPESMIERIERDFQLGGHKAAAIAMVLEHAEIYLVSELEPDFVSSIFLKPFSNVQDAFDAALTRCGEEATVLVMPYGGSTLPKAESAR</sequence>
<evidence type="ECO:0000259" key="1">
    <source>
        <dbReference type="Pfam" id="PF09861"/>
    </source>
</evidence>
<accession>A0A644XVK8</accession>
<dbReference type="PANTHER" id="PTHR33171:SF17">
    <property type="entry name" value="LARA-LIKE N-TERMINAL DOMAIN-CONTAINING PROTEIN"/>
    <property type="match status" value="1"/>
</dbReference>
<dbReference type="GO" id="GO:0050043">
    <property type="term" value="F:lactate racemase activity"/>
    <property type="evidence" value="ECO:0007669"/>
    <property type="project" value="UniProtKB-EC"/>
</dbReference>
<dbReference type="InterPro" id="IPR048520">
    <property type="entry name" value="LarA_C"/>
</dbReference>
<dbReference type="Gene3D" id="3.90.226.30">
    <property type="match status" value="1"/>
</dbReference>
<dbReference type="InterPro" id="IPR043166">
    <property type="entry name" value="LarA-like_C"/>
</dbReference>
<evidence type="ECO:0000313" key="3">
    <source>
        <dbReference type="EMBL" id="MPM20252.1"/>
    </source>
</evidence>
<dbReference type="InterPro" id="IPR048068">
    <property type="entry name" value="LarA-like"/>
</dbReference>
<dbReference type="EC" id="5.1.2.1" evidence="3"/>
<dbReference type="AlphaFoldDB" id="A0A644XVK8"/>
<dbReference type="EMBL" id="VSSQ01003342">
    <property type="protein sequence ID" value="MPM20252.1"/>
    <property type="molecule type" value="Genomic_DNA"/>
</dbReference>
<feature type="domain" description="LarA-like N-terminal" evidence="1">
    <location>
        <begin position="7"/>
        <end position="204"/>
    </location>
</feature>
<proteinExistence type="predicted"/>
<feature type="domain" description="Lactate racemase C-terminal" evidence="2">
    <location>
        <begin position="270"/>
        <end position="409"/>
    </location>
</feature>
<name>A0A644XVK8_9ZZZZ</name>
<protein>
    <submittedName>
        <fullName evidence="3">Lactate racemase</fullName>
        <ecNumber evidence="3">5.1.2.1</ecNumber>
    </submittedName>
</protein>
<dbReference type="Pfam" id="PF21113">
    <property type="entry name" value="LarA_C"/>
    <property type="match status" value="1"/>
</dbReference>
<keyword evidence="3" id="KW-0413">Isomerase</keyword>
<reference evidence="3" key="1">
    <citation type="submission" date="2019-08" db="EMBL/GenBank/DDBJ databases">
        <authorList>
            <person name="Kucharzyk K."/>
            <person name="Murdoch R.W."/>
            <person name="Higgins S."/>
            <person name="Loffler F."/>
        </authorList>
    </citation>
    <scope>NUCLEOTIDE SEQUENCE</scope>
</reference>
<dbReference type="Pfam" id="PF09861">
    <property type="entry name" value="Lar_N"/>
    <property type="match status" value="1"/>
</dbReference>
<dbReference type="InterPro" id="IPR047926">
    <property type="entry name" value="Ni_dep_LarA"/>
</dbReference>
<dbReference type="NCBIfam" id="NF033504">
    <property type="entry name" value="Ni_dep_LarA"/>
    <property type="match status" value="1"/>
</dbReference>
<comment type="caution">
    <text evidence="3">The sequence shown here is derived from an EMBL/GenBank/DDBJ whole genome shotgun (WGS) entry which is preliminary data.</text>
</comment>
<dbReference type="PANTHER" id="PTHR33171">
    <property type="entry name" value="LAR_N DOMAIN-CONTAINING PROTEIN"/>
    <property type="match status" value="1"/>
</dbReference>
<evidence type="ECO:0000259" key="2">
    <source>
        <dbReference type="Pfam" id="PF21113"/>
    </source>
</evidence>
<organism evidence="3">
    <name type="scientific">bioreactor metagenome</name>
    <dbReference type="NCBI Taxonomy" id="1076179"/>
    <lineage>
        <taxon>unclassified sequences</taxon>
        <taxon>metagenomes</taxon>
        <taxon>ecological metagenomes</taxon>
    </lineage>
</organism>
<gene>
    <name evidence="3" type="primary">larA_19</name>
    <name evidence="3" type="ORF">SDC9_66681</name>
</gene>
<dbReference type="InterPro" id="IPR018657">
    <property type="entry name" value="LarA-like_N"/>
</dbReference>